<dbReference type="EMBL" id="AUZY01012892">
    <property type="protein sequence ID" value="EQD27328.1"/>
    <property type="molecule type" value="Genomic_DNA"/>
</dbReference>
<evidence type="ECO:0000313" key="2">
    <source>
        <dbReference type="EMBL" id="EQD27328.1"/>
    </source>
</evidence>
<feature type="region of interest" description="Disordered" evidence="1">
    <location>
        <begin position="1"/>
        <end position="38"/>
    </location>
</feature>
<reference evidence="2" key="1">
    <citation type="submission" date="2013-08" db="EMBL/GenBank/DDBJ databases">
        <authorList>
            <person name="Mendez C."/>
            <person name="Richter M."/>
            <person name="Ferrer M."/>
            <person name="Sanchez J."/>
        </authorList>
    </citation>
    <scope>NUCLEOTIDE SEQUENCE</scope>
</reference>
<evidence type="ECO:0000313" key="3">
    <source>
        <dbReference type="EMBL" id="EQD38260.1"/>
    </source>
</evidence>
<sequence>MPTQWTPERRAQQAEHARKVKPWLHSTGPRTPEGKAICARNPYKGGHWRTFRDMHKLLNAELRAARDLLQYVKE</sequence>
<accession>T0Y2U1</accession>
<name>T0Y2U1_9ZZZZ</name>
<reference evidence="2" key="2">
    <citation type="journal article" date="2014" name="ISME J.">
        <title>Microbial stratification in low pH oxic and suboxic macroscopic growths along an acid mine drainage.</title>
        <authorList>
            <person name="Mendez-Garcia C."/>
            <person name="Mesa V."/>
            <person name="Sprenger R.R."/>
            <person name="Richter M."/>
            <person name="Diez M.S."/>
            <person name="Solano J."/>
            <person name="Bargiela R."/>
            <person name="Golyshina O.V."/>
            <person name="Manteca A."/>
            <person name="Ramos J.L."/>
            <person name="Gallego J.R."/>
            <person name="Llorente I."/>
            <person name="Martins Dos Santos V.A."/>
            <person name="Jensen O.N."/>
            <person name="Pelaez A.I."/>
            <person name="Sanchez J."/>
            <person name="Ferrer M."/>
        </authorList>
    </citation>
    <scope>NUCLEOTIDE SEQUENCE</scope>
</reference>
<evidence type="ECO:0000256" key="1">
    <source>
        <dbReference type="SAM" id="MobiDB-lite"/>
    </source>
</evidence>
<gene>
    <name evidence="2" type="ORF">B1B_19192</name>
    <name evidence="3" type="ORF">B2A_11537</name>
</gene>
<organism evidence="2">
    <name type="scientific">mine drainage metagenome</name>
    <dbReference type="NCBI Taxonomy" id="410659"/>
    <lineage>
        <taxon>unclassified sequences</taxon>
        <taxon>metagenomes</taxon>
        <taxon>ecological metagenomes</taxon>
    </lineage>
</organism>
<dbReference type="EMBL" id="AUZZ01008336">
    <property type="protein sequence ID" value="EQD38260.1"/>
    <property type="molecule type" value="Genomic_DNA"/>
</dbReference>
<dbReference type="AlphaFoldDB" id="T0Y2U1"/>
<protein>
    <submittedName>
        <fullName evidence="2">Uncharacterized protein</fullName>
    </submittedName>
</protein>
<proteinExistence type="predicted"/>
<comment type="caution">
    <text evidence="2">The sequence shown here is derived from an EMBL/GenBank/DDBJ whole genome shotgun (WGS) entry which is preliminary data.</text>
</comment>
<feature type="compositionally biased region" description="Basic and acidic residues" evidence="1">
    <location>
        <begin position="7"/>
        <end position="17"/>
    </location>
</feature>